<dbReference type="EMBL" id="BSXT01001814">
    <property type="protein sequence ID" value="GMF45412.1"/>
    <property type="molecule type" value="Genomic_DNA"/>
</dbReference>
<feature type="compositionally biased region" description="Low complexity" evidence="1">
    <location>
        <begin position="73"/>
        <end position="84"/>
    </location>
</feature>
<proteinExistence type="predicted"/>
<evidence type="ECO:0000313" key="2">
    <source>
        <dbReference type="EMBL" id="GMF45412.1"/>
    </source>
</evidence>
<feature type="compositionally biased region" description="Polar residues" evidence="1">
    <location>
        <begin position="54"/>
        <end position="64"/>
    </location>
</feature>
<name>A0A9W7CVU2_9STRA</name>
<accession>A0A9W7CVU2</accession>
<sequence length="127" mass="12925">MLLNVVSNTVRVISATVSTNRRNGAGEGSLGEHREHGYGAGRGRGVPRHEDLPMQNTLASGSASEDTDRPIEAEASTTGSTTTATRRETPDNGLGAACSRGVPCGRSTSRSRTTSGGNGSGRGRGGA</sequence>
<protein>
    <submittedName>
        <fullName evidence="2">Unnamed protein product</fullName>
    </submittedName>
</protein>
<feature type="compositionally biased region" description="Low complexity" evidence="1">
    <location>
        <begin position="105"/>
        <end position="115"/>
    </location>
</feature>
<comment type="caution">
    <text evidence="2">The sequence shown here is derived from an EMBL/GenBank/DDBJ whole genome shotgun (WGS) entry which is preliminary data.</text>
</comment>
<feature type="compositionally biased region" description="Gly residues" evidence="1">
    <location>
        <begin position="116"/>
        <end position="127"/>
    </location>
</feature>
<organism evidence="2 3">
    <name type="scientific">Phytophthora fragariaefolia</name>
    <dbReference type="NCBI Taxonomy" id="1490495"/>
    <lineage>
        <taxon>Eukaryota</taxon>
        <taxon>Sar</taxon>
        <taxon>Stramenopiles</taxon>
        <taxon>Oomycota</taxon>
        <taxon>Peronosporomycetes</taxon>
        <taxon>Peronosporales</taxon>
        <taxon>Peronosporaceae</taxon>
        <taxon>Phytophthora</taxon>
    </lineage>
</organism>
<evidence type="ECO:0000256" key="1">
    <source>
        <dbReference type="SAM" id="MobiDB-lite"/>
    </source>
</evidence>
<evidence type="ECO:0000313" key="3">
    <source>
        <dbReference type="Proteomes" id="UP001165121"/>
    </source>
</evidence>
<gene>
    <name evidence="2" type="ORF">Pfra01_001624500</name>
</gene>
<feature type="region of interest" description="Disordered" evidence="1">
    <location>
        <begin position="18"/>
        <end position="127"/>
    </location>
</feature>
<keyword evidence="3" id="KW-1185">Reference proteome</keyword>
<dbReference type="AlphaFoldDB" id="A0A9W7CVU2"/>
<reference evidence="2" key="1">
    <citation type="submission" date="2023-04" db="EMBL/GenBank/DDBJ databases">
        <title>Phytophthora fragariaefolia NBRC 109709.</title>
        <authorList>
            <person name="Ichikawa N."/>
            <person name="Sato H."/>
            <person name="Tonouchi N."/>
        </authorList>
    </citation>
    <scope>NUCLEOTIDE SEQUENCE</scope>
    <source>
        <strain evidence="2">NBRC 109709</strain>
    </source>
</reference>
<dbReference type="Proteomes" id="UP001165121">
    <property type="component" value="Unassembled WGS sequence"/>
</dbReference>